<dbReference type="InterPro" id="IPR005330">
    <property type="entry name" value="MHYT_dom"/>
</dbReference>
<feature type="transmembrane region" description="Helical" evidence="1">
    <location>
        <begin position="48"/>
        <end position="72"/>
    </location>
</feature>
<evidence type="ECO:0000259" key="3">
    <source>
        <dbReference type="PROSITE" id="PS50883"/>
    </source>
</evidence>
<feature type="transmembrane region" description="Helical" evidence="1">
    <location>
        <begin position="215"/>
        <end position="237"/>
    </location>
</feature>
<dbReference type="NCBIfam" id="TIGR00229">
    <property type="entry name" value="sensory_box"/>
    <property type="match status" value="1"/>
</dbReference>
<dbReference type="SMART" id="SM00091">
    <property type="entry name" value="PAS"/>
    <property type="match status" value="1"/>
</dbReference>
<name>A0A512BTI5_9HYPH</name>
<keyword evidence="1" id="KW-0472">Membrane</keyword>
<dbReference type="PROSITE" id="PS50883">
    <property type="entry name" value="EAL"/>
    <property type="match status" value="1"/>
</dbReference>
<evidence type="ECO:0000259" key="4">
    <source>
        <dbReference type="PROSITE" id="PS50887"/>
    </source>
</evidence>
<dbReference type="CDD" id="cd01949">
    <property type="entry name" value="GGDEF"/>
    <property type="match status" value="1"/>
</dbReference>
<dbReference type="InterPro" id="IPR029787">
    <property type="entry name" value="Nucleotide_cyclase"/>
</dbReference>
<feature type="transmembrane region" description="Helical" evidence="1">
    <location>
        <begin position="84"/>
        <end position="106"/>
    </location>
</feature>
<dbReference type="SUPFAM" id="SSF55073">
    <property type="entry name" value="Nucleotide cyclase"/>
    <property type="match status" value="1"/>
</dbReference>
<dbReference type="SUPFAM" id="SSF141868">
    <property type="entry name" value="EAL domain-like"/>
    <property type="match status" value="1"/>
</dbReference>
<gene>
    <name evidence="6" type="ORF">MAE02_29920</name>
</gene>
<feature type="domain" description="PAS" evidence="2">
    <location>
        <begin position="267"/>
        <end position="318"/>
    </location>
</feature>
<dbReference type="InterPro" id="IPR035965">
    <property type="entry name" value="PAS-like_dom_sf"/>
</dbReference>
<proteinExistence type="predicted"/>
<dbReference type="Pfam" id="PF03707">
    <property type="entry name" value="MHYT"/>
    <property type="match status" value="2"/>
</dbReference>
<dbReference type="RefSeq" id="WP_114186579.1">
    <property type="nucleotide sequence ID" value="NZ_BJYU01000039.1"/>
</dbReference>
<dbReference type="NCBIfam" id="TIGR00254">
    <property type="entry name" value="GGDEF"/>
    <property type="match status" value="1"/>
</dbReference>
<dbReference type="EMBL" id="BJYU01000039">
    <property type="protein sequence ID" value="GEO15296.1"/>
    <property type="molecule type" value="Genomic_DNA"/>
</dbReference>
<feature type="domain" description="GGDEF" evidence="4">
    <location>
        <begin position="395"/>
        <end position="527"/>
    </location>
</feature>
<evidence type="ECO:0000256" key="1">
    <source>
        <dbReference type="PROSITE-ProRule" id="PRU00244"/>
    </source>
</evidence>
<dbReference type="InterPro" id="IPR001633">
    <property type="entry name" value="EAL_dom"/>
</dbReference>
<reference evidence="6 7" key="1">
    <citation type="submission" date="2019-07" db="EMBL/GenBank/DDBJ databases">
        <title>Whole genome shotgun sequence of Microvirga aerophila NBRC 106136.</title>
        <authorList>
            <person name="Hosoyama A."/>
            <person name="Uohara A."/>
            <person name="Ohji S."/>
            <person name="Ichikawa N."/>
        </authorList>
    </citation>
    <scope>NUCLEOTIDE SEQUENCE [LARGE SCALE GENOMIC DNA]</scope>
    <source>
        <strain evidence="6 7">NBRC 106136</strain>
    </source>
</reference>
<organism evidence="6 7">
    <name type="scientific">Microvirga aerophila</name>
    <dbReference type="NCBI Taxonomy" id="670291"/>
    <lineage>
        <taxon>Bacteria</taxon>
        <taxon>Pseudomonadati</taxon>
        <taxon>Pseudomonadota</taxon>
        <taxon>Alphaproteobacteria</taxon>
        <taxon>Hyphomicrobiales</taxon>
        <taxon>Methylobacteriaceae</taxon>
        <taxon>Microvirga</taxon>
    </lineage>
</organism>
<feature type="transmembrane region" description="Helical" evidence="1">
    <location>
        <begin position="175"/>
        <end position="195"/>
    </location>
</feature>
<dbReference type="PANTHER" id="PTHR44757:SF2">
    <property type="entry name" value="BIOFILM ARCHITECTURE MAINTENANCE PROTEIN MBAA"/>
    <property type="match status" value="1"/>
</dbReference>
<sequence>MLTVYDCLVTQHDLRLVALAEFICALASFTAFNLLNHVRRSKGQSRRIWLYVAAVSSGFGIWATHFIGMLAFSPEMQSGYDMTLTVLSLLAAIAVTGLGMTIALIGDPRRMPLLGGAIIGGGIAVMHFTGMAAFQVPGTVAWNGWLVAVSIGMGLVLGALALSVSMNGRNARSKLIGAVLLTLAICGHHFTAMGAVSITPDPTVQVSASALPTSWLAAAVALASATIVLLSFAALALDLRDRRQAELEVERMRSLANAAVEGLVVCDGATIVSVNESFASLSGFAPGEILGKSLDDYLSAPAALAKVLGAPDRSIETELRRRDGTVGPVELIMRTVTYAGKPHNVIAVRDLQDRKVAEARIHFLAHHDPLTGLPNRGTFDERLDLELEAHRNSQQRLAVLCVDLDRFKDVNDLFGHSAGDDLLQKVAKQFSLVLGEREMLARLGGDEFAVIAPDISNPVQAGRLTEAMLQALKTTQDEDLFGTVSASIGIAFFPDDATERAALLSNADTALYRSKTEGRSTYRFFEAAMGEEVRDRRILEHDLRHAIANGEMSIAYQPQTHLGSNEVTGFEALLRWKHPARGDMSPAIFIPIAEESGAILAIGEWVMRTACHEAASWGRPLKIAINVSALQLNSPDFVSLVREILDQAKLDPSRLELEITESVLIRDPDRALQTLTLLKAIGVSIAMDDFGTGYSSLSNLRNFPFDKIKIDRSFVRSIDVNMPAAAIVRAVLGLGRGLGLPVIAEGVETSGELAFLNAEGCKEAQGYLFGRPAPIEVFRAVTHVEAVA</sequence>
<dbReference type="Pfam" id="PF13426">
    <property type="entry name" value="PAS_9"/>
    <property type="match status" value="1"/>
</dbReference>
<dbReference type="InterPro" id="IPR035919">
    <property type="entry name" value="EAL_sf"/>
</dbReference>
<comment type="caution">
    <text evidence="6">The sequence shown here is derived from an EMBL/GenBank/DDBJ whole genome shotgun (WGS) entry which is preliminary data.</text>
</comment>
<feature type="transmembrane region" description="Helical" evidence="1">
    <location>
        <begin position="16"/>
        <end position="36"/>
    </location>
</feature>
<feature type="transmembrane region" description="Helical" evidence="1">
    <location>
        <begin position="113"/>
        <end position="134"/>
    </location>
</feature>
<dbReference type="Pfam" id="PF00990">
    <property type="entry name" value="GGDEF"/>
    <property type="match status" value="1"/>
</dbReference>
<dbReference type="FunFam" id="3.30.70.270:FF:000001">
    <property type="entry name" value="Diguanylate cyclase domain protein"/>
    <property type="match status" value="1"/>
</dbReference>
<dbReference type="SMART" id="SM00267">
    <property type="entry name" value="GGDEF"/>
    <property type="match status" value="1"/>
</dbReference>
<keyword evidence="1" id="KW-1133">Transmembrane helix</keyword>
<keyword evidence="7" id="KW-1185">Reference proteome</keyword>
<feature type="domain" description="EAL" evidence="3">
    <location>
        <begin position="536"/>
        <end position="786"/>
    </location>
</feature>
<dbReference type="CDD" id="cd01948">
    <property type="entry name" value="EAL"/>
    <property type="match status" value="1"/>
</dbReference>
<keyword evidence="1" id="KW-0812">Transmembrane</keyword>
<evidence type="ECO:0000313" key="6">
    <source>
        <dbReference type="EMBL" id="GEO15296.1"/>
    </source>
</evidence>
<dbReference type="Proteomes" id="UP000321085">
    <property type="component" value="Unassembled WGS sequence"/>
</dbReference>
<feature type="transmembrane region" description="Helical" evidence="1">
    <location>
        <begin position="140"/>
        <end position="163"/>
    </location>
</feature>
<accession>A0A512BTI5</accession>
<dbReference type="InterPro" id="IPR052155">
    <property type="entry name" value="Biofilm_reg_signaling"/>
</dbReference>
<evidence type="ECO:0000259" key="5">
    <source>
        <dbReference type="PROSITE" id="PS50924"/>
    </source>
</evidence>
<protein>
    <submittedName>
        <fullName evidence="6">Diguanylate cyclase</fullName>
    </submittedName>
</protein>
<dbReference type="AlphaFoldDB" id="A0A512BTI5"/>
<evidence type="ECO:0000313" key="7">
    <source>
        <dbReference type="Proteomes" id="UP000321085"/>
    </source>
</evidence>
<dbReference type="Gene3D" id="3.20.20.450">
    <property type="entry name" value="EAL domain"/>
    <property type="match status" value="1"/>
</dbReference>
<dbReference type="GO" id="GO:0003824">
    <property type="term" value="F:catalytic activity"/>
    <property type="evidence" value="ECO:0007669"/>
    <property type="project" value="UniProtKB-ARBA"/>
</dbReference>
<dbReference type="PROSITE" id="PS50112">
    <property type="entry name" value="PAS"/>
    <property type="match status" value="1"/>
</dbReference>
<dbReference type="SUPFAM" id="SSF55785">
    <property type="entry name" value="PYP-like sensor domain (PAS domain)"/>
    <property type="match status" value="1"/>
</dbReference>
<dbReference type="OrthoDB" id="9814202at2"/>
<dbReference type="SMART" id="SM00052">
    <property type="entry name" value="EAL"/>
    <property type="match status" value="1"/>
</dbReference>
<dbReference type="Gene3D" id="3.30.70.270">
    <property type="match status" value="1"/>
</dbReference>
<dbReference type="Pfam" id="PF00563">
    <property type="entry name" value="EAL"/>
    <property type="match status" value="1"/>
</dbReference>
<evidence type="ECO:0000259" key="2">
    <source>
        <dbReference type="PROSITE" id="PS50112"/>
    </source>
</evidence>
<dbReference type="InterPro" id="IPR000014">
    <property type="entry name" value="PAS"/>
</dbReference>
<dbReference type="Gene3D" id="3.30.450.20">
    <property type="entry name" value="PAS domain"/>
    <property type="match status" value="1"/>
</dbReference>
<dbReference type="InterPro" id="IPR043128">
    <property type="entry name" value="Rev_trsase/Diguanyl_cyclase"/>
</dbReference>
<feature type="domain" description="MHYT" evidence="5">
    <location>
        <begin position="12"/>
        <end position="199"/>
    </location>
</feature>
<dbReference type="PANTHER" id="PTHR44757">
    <property type="entry name" value="DIGUANYLATE CYCLASE DGCP"/>
    <property type="match status" value="1"/>
</dbReference>
<dbReference type="PROSITE" id="PS50924">
    <property type="entry name" value="MHYT"/>
    <property type="match status" value="1"/>
</dbReference>
<dbReference type="GO" id="GO:0016020">
    <property type="term" value="C:membrane"/>
    <property type="evidence" value="ECO:0007669"/>
    <property type="project" value="UniProtKB-UniRule"/>
</dbReference>
<dbReference type="PROSITE" id="PS50887">
    <property type="entry name" value="GGDEF"/>
    <property type="match status" value="1"/>
</dbReference>
<dbReference type="CDD" id="cd00130">
    <property type="entry name" value="PAS"/>
    <property type="match status" value="1"/>
</dbReference>
<dbReference type="InterPro" id="IPR000160">
    <property type="entry name" value="GGDEF_dom"/>
</dbReference>